<evidence type="ECO:0000313" key="9">
    <source>
        <dbReference type="EMBL" id="CAF1244673.1"/>
    </source>
</evidence>
<evidence type="ECO:0000313" key="11">
    <source>
        <dbReference type="Proteomes" id="UP000663852"/>
    </source>
</evidence>
<dbReference type="NCBIfam" id="NF006958">
    <property type="entry name" value="PRK09435.1"/>
    <property type="match status" value="1"/>
</dbReference>
<evidence type="ECO:0000313" key="10">
    <source>
        <dbReference type="Proteomes" id="UP000663828"/>
    </source>
</evidence>
<dbReference type="GO" id="GO:0005525">
    <property type="term" value="F:GTP binding"/>
    <property type="evidence" value="ECO:0007669"/>
    <property type="project" value="UniProtKB-KW"/>
</dbReference>
<protein>
    <submittedName>
        <fullName evidence="8">Uncharacterized protein</fullName>
    </submittedName>
</protein>
<comment type="similarity">
    <text evidence="1">Belongs to the SIMIBI class G3E GTPase family. ArgK/MeaB subfamily.</text>
</comment>
<comment type="function">
    <text evidence="6">GTPase, binds and hydrolyzes GTP. Involved in intracellular vitamin B12 metabolism, mediates the transport of cobalamin (Cbl) into mitochondria for the final steps of adenosylcobalamin (AdoCbl) synthesis. Functions as a G-protein chaperone that assists AdoCbl cofactor delivery from MMAB to the methylmalonyl-CoA mutase (MMUT). Plays a dual role as both a protectase and a reactivase for MMUT. Protects MMUT from progressive inactivation by oxidation by decreasing the rate of the formation of the oxidized inactive cofactor hydroxocobalamin (OH2Cbl). Additionally acts a reactivase by promoting the replacement of OH2Cbl by the active cofactor AdoCbl, restoring the activity of MMUT in the presence and hydrolysis of GTP.</text>
</comment>
<dbReference type="FunFam" id="3.40.50.300:FF:000647">
    <property type="entry name" value="Methylmalonic aciduria type A homolog, mitochondrial"/>
    <property type="match status" value="1"/>
</dbReference>
<dbReference type="GO" id="GO:0003924">
    <property type="term" value="F:GTPase activity"/>
    <property type="evidence" value="ECO:0007669"/>
    <property type="project" value="InterPro"/>
</dbReference>
<dbReference type="Gene3D" id="1.10.287.130">
    <property type="match status" value="1"/>
</dbReference>
<sequence>MLAQRFPSIILRRYASTDISELYRGLVNGDRGCLARSITLVESTHAEKQHKAKELLSQVLQGLKQRQEKQGNVPISFRIGLSGSPGAGKSTFINVFGRHLISQGHKVAVLTVDPSSSTTGGSILGDKTRMLELSREPNAYIRTSPSAGTLGGVTRTTNDAIVLCEAAGYNSILVETVGVGQSEFAVVDMVDMFCVLLPPGSGDELQGMKKGIMELVDLIIITKADGELMQEVRRLKTEWSSALRLMRRRSSNWTPKVLSVSSRTNEGIDKAWSQMFAFENAMKDSGEFMDKRANQLRKWMWNNVKDRMLDQFLADEEIQSAIHSYEQRVIRGLITPFLAADAILSLFSKTKPNQTR</sequence>
<comment type="caution">
    <text evidence="8">The sequence shown here is derived from an EMBL/GenBank/DDBJ whole genome shotgun (WGS) entry which is preliminary data.</text>
</comment>
<dbReference type="PANTHER" id="PTHR23408:SF3">
    <property type="entry name" value="METHYLMALONIC ACIDURIA TYPE A PROTEIN, MITOCHONDRIAL"/>
    <property type="match status" value="1"/>
</dbReference>
<dbReference type="Gene3D" id="3.40.50.300">
    <property type="entry name" value="P-loop containing nucleotide triphosphate hydrolases"/>
    <property type="match status" value="1"/>
</dbReference>
<keyword evidence="2" id="KW-0547">Nucleotide-binding</keyword>
<dbReference type="AlphaFoldDB" id="A0A814YZ16"/>
<dbReference type="OrthoDB" id="1476984at2759"/>
<keyword evidence="4" id="KW-0342">GTP-binding</keyword>
<dbReference type="Pfam" id="PF03308">
    <property type="entry name" value="MeaB"/>
    <property type="match status" value="1"/>
</dbReference>
<evidence type="ECO:0000256" key="1">
    <source>
        <dbReference type="ARBA" id="ARBA00009625"/>
    </source>
</evidence>
<dbReference type="InterPro" id="IPR005129">
    <property type="entry name" value="GTPase_ArgK"/>
</dbReference>
<dbReference type="PANTHER" id="PTHR23408">
    <property type="entry name" value="METHYLMALONYL-COA MUTASE"/>
    <property type="match status" value="1"/>
</dbReference>
<dbReference type="CDD" id="cd03114">
    <property type="entry name" value="MMAA-like"/>
    <property type="match status" value="1"/>
</dbReference>
<comment type="catalytic activity">
    <reaction evidence="5">
        <text>GTP + H2O = GDP + phosphate + H(+)</text>
        <dbReference type="Rhea" id="RHEA:19669"/>
        <dbReference type="ChEBI" id="CHEBI:15377"/>
        <dbReference type="ChEBI" id="CHEBI:15378"/>
        <dbReference type="ChEBI" id="CHEBI:37565"/>
        <dbReference type="ChEBI" id="CHEBI:43474"/>
        <dbReference type="ChEBI" id="CHEBI:58189"/>
    </reaction>
</comment>
<name>A0A814YZ16_ADIRI</name>
<dbReference type="Proteomes" id="UP000663852">
    <property type="component" value="Unassembled WGS sequence"/>
</dbReference>
<gene>
    <name evidence="8" type="ORF">EDS130_LOCUS27170</name>
    <name evidence="9" type="ORF">XAT740_LOCUS25926</name>
</gene>
<evidence type="ECO:0000256" key="3">
    <source>
        <dbReference type="ARBA" id="ARBA00022801"/>
    </source>
</evidence>
<evidence type="ECO:0000256" key="6">
    <source>
        <dbReference type="ARBA" id="ARBA00056794"/>
    </source>
</evidence>
<evidence type="ECO:0000256" key="2">
    <source>
        <dbReference type="ARBA" id="ARBA00022741"/>
    </source>
</evidence>
<keyword evidence="10" id="KW-1185">Reference proteome</keyword>
<evidence type="ECO:0000256" key="5">
    <source>
        <dbReference type="ARBA" id="ARBA00048548"/>
    </source>
</evidence>
<dbReference type="SUPFAM" id="SSF52540">
    <property type="entry name" value="P-loop containing nucleoside triphosphate hydrolases"/>
    <property type="match status" value="1"/>
</dbReference>
<dbReference type="Proteomes" id="UP000663828">
    <property type="component" value="Unassembled WGS sequence"/>
</dbReference>
<keyword evidence="3" id="KW-0378">Hydrolase</keyword>
<evidence type="ECO:0000256" key="4">
    <source>
        <dbReference type="ARBA" id="ARBA00023134"/>
    </source>
</evidence>
<evidence type="ECO:0000313" key="8">
    <source>
        <dbReference type="EMBL" id="CAF1235559.1"/>
    </source>
</evidence>
<dbReference type="EMBL" id="CAJNOJ010000169">
    <property type="protein sequence ID" value="CAF1235559.1"/>
    <property type="molecule type" value="Genomic_DNA"/>
</dbReference>
<dbReference type="NCBIfam" id="TIGR00750">
    <property type="entry name" value="lao"/>
    <property type="match status" value="1"/>
</dbReference>
<dbReference type="InterPro" id="IPR027417">
    <property type="entry name" value="P-loop_NTPase"/>
</dbReference>
<dbReference type="GO" id="GO:0005737">
    <property type="term" value="C:cytoplasm"/>
    <property type="evidence" value="ECO:0007669"/>
    <property type="project" value="TreeGrafter"/>
</dbReference>
<proteinExistence type="inferred from homology"/>
<dbReference type="EMBL" id="CAJNOR010002078">
    <property type="protein sequence ID" value="CAF1244673.1"/>
    <property type="molecule type" value="Genomic_DNA"/>
</dbReference>
<organism evidence="8 11">
    <name type="scientific">Adineta ricciae</name>
    <name type="common">Rotifer</name>
    <dbReference type="NCBI Taxonomy" id="249248"/>
    <lineage>
        <taxon>Eukaryota</taxon>
        <taxon>Metazoa</taxon>
        <taxon>Spiralia</taxon>
        <taxon>Gnathifera</taxon>
        <taxon>Rotifera</taxon>
        <taxon>Eurotatoria</taxon>
        <taxon>Bdelloidea</taxon>
        <taxon>Adinetida</taxon>
        <taxon>Adinetidae</taxon>
        <taxon>Adineta</taxon>
    </lineage>
</organism>
<accession>A0A814YZ16</accession>
<dbReference type="Gene3D" id="1.20.5.170">
    <property type="match status" value="1"/>
</dbReference>
<reference evidence="8" key="1">
    <citation type="submission" date="2021-02" db="EMBL/GenBank/DDBJ databases">
        <authorList>
            <person name="Nowell W R."/>
        </authorList>
    </citation>
    <scope>NUCLEOTIDE SEQUENCE</scope>
</reference>
<evidence type="ECO:0000256" key="7">
    <source>
        <dbReference type="ARBA" id="ARBA00062796"/>
    </source>
</evidence>
<comment type="subunit">
    <text evidence="7">Homodimer. Interacts with MMUT (the apoenzyme form); the interaction is GTP dependent.</text>
</comment>